<reference evidence="2" key="1">
    <citation type="submission" date="2021-06" db="EMBL/GenBank/DDBJ databases">
        <authorList>
            <person name="Hodson N. C."/>
            <person name="Mongue J. A."/>
            <person name="Jaron S. K."/>
        </authorList>
    </citation>
    <scope>NUCLEOTIDE SEQUENCE</scope>
</reference>
<dbReference type="PANTHER" id="PTHR45774">
    <property type="entry name" value="BTB/POZ DOMAIN-CONTAINING"/>
    <property type="match status" value="1"/>
</dbReference>
<dbReference type="Proteomes" id="UP000708208">
    <property type="component" value="Unassembled WGS sequence"/>
</dbReference>
<gene>
    <name evidence="2" type="ORF">AFUS01_LOCUS8740</name>
</gene>
<dbReference type="AlphaFoldDB" id="A0A8J2JQJ1"/>
<dbReference type="Pfam" id="PF07707">
    <property type="entry name" value="BACK"/>
    <property type="match status" value="1"/>
</dbReference>
<accession>A0A8J2JQJ1</accession>
<dbReference type="SMART" id="SM00875">
    <property type="entry name" value="BACK"/>
    <property type="match status" value="1"/>
</dbReference>
<comment type="caution">
    <text evidence="2">The sequence shown here is derived from an EMBL/GenBank/DDBJ whole genome shotgun (WGS) entry which is preliminary data.</text>
</comment>
<keyword evidence="3" id="KW-1185">Reference proteome</keyword>
<protein>
    <recommendedName>
        <fullName evidence="1">BACK domain-containing protein</fullName>
    </recommendedName>
</protein>
<feature type="non-terminal residue" evidence="2">
    <location>
        <position position="1"/>
    </location>
</feature>
<dbReference type="OrthoDB" id="45365at2759"/>
<dbReference type="InterPro" id="IPR011705">
    <property type="entry name" value="BACK"/>
</dbReference>
<evidence type="ECO:0000259" key="1">
    <source>
        <dbReference type="SMART" id="SM00875"/>
    </source>
</evidence>
<proteinExistence type="predicted"/>
<dbReference type="EMBL" id="CAJVCH010061185">
    <property type="protein sequence ID" value="CAG7719414.1"/>
    <property type="molecule type" value="Genomic_DNA"/>
</dbReference>
<name>A0A8J2JQJ1_9HEXA</name>
<evidence type="ECO:0000313" key="2">
    <source>
        <dbReference type="EMBL" id="CAG7719414.1"/>
    </source>
</evidence>
<organism evidence="2 3">
    <name type="scientific">Allacma fusca</name>
    <dbReference type="NCBI Taxonomy" id="39272"/>
    <lineage>
        <taxon>Eukaryota</taxon>
        <taxon>Metazoa</taxon>
        <taxon>Ecdysozoa</taxon>
        <taxon>Arthropoda</taxon>
        <taxon>Hexapoda</taxon>
        <taxon>Collembola</taxon>
        <taxon>Symphypleona</taxon>
        <taxon>Sminthuridae</taxon>
        <taxon>Allacma</taxon>
    </lineage>
</organism>
<feature type="domain" description="BACK" evidence="1">
    <location>
        <begin position="81"/>
        <end position="192"/>
    </location>
</feature>
<dbReference type="PANTHER" id="PTHR45774:SF3">
    <property type="entry name" value="BTB (POZ) DOMAIN-CONTAINING 2B-RELATED"/>
    <property type="match status" value="1"/>
</dbReference>
<sequence length="490" mass="55884">MSTRKNSYKLAGISPNIFQQIVKHVYTFSNWEFNGDLIDACSLLKASMDYDLEELTHSIHETISKLSPEEMGLSNDNACFVYDIIRHTESLDDGKLKDVILNYMCKNARSILTLDSFLSLSLEALLEYLGKDELDVETELSVFKAAVRWGMNSLSKNSMSFSPRNLRDILERPFECVRFTEMSKFELEHYVQRMGLLPAIQDPSSSEVTDVKEVDGVNITRLFRNTECNHTGISEAPVNEYSKCSKLQSANKLEPTELDILRAELYVTEFKLKVKESEWNLTLNQLKEETQQALILQQQTSQMQAQATAAEIAALRKEMNAIRKETTKTSAVSERRTVLTCEWLSLMRDSMSLRLHPNGAILVVLQNNTNLTLQSPFTDKTTTYSEMPQRITAGMRGQFTFRNPSFSQRIMFSYRLVSHNLVVGVRINSNDEFAVGFDCYHKLNLNDSSLNSALYKKLLSKFWGDQDGNDDKTGLVVTRKFRTSFLPTTT</sequence>
<evidence type="ECO:0000313" key="3">
    <source>
        <dbReference type="Proteomes" id="UP000708208"/>
    </source>
</evidence>